<evidence type="ECO:0000313" key="2">
    <source>
        <dbReference type="Proteomes" id="UP000198510"/>
    </source>
</evidence>
<dbReference type="EMBL" id="FNFO01000008">
    <property type="protein sequence ID" value="SDL77679.1"/>
    <property type="molecule type" value="Genomic_DNA"/>
</dbReference>
<dbReference type="STRING" id="1075417.SAMN05421823_10886"/>
<reference evidence="1 2" key="1">
    <citation type="submission" date="2016-10" db="EMBL/GenBank/DDBJ databases">
        <authorList>
            <person name="de Groot N.N."/>
        </authorList>
    </citation>
    <scope>NUCLEOTIDE SEQUENCE [LARGE SCALE GENOMIC DNA]</scope>
    <source>
        <strain evidence="1 2">DSM 25186</strain>
    </source>
</reference>
<keyword evidence="2" id="KW-1185">Reference proteome</keyword>
<protein>
    <submittedName>
        <fullName evidence="1">Uncharacterized protein</fullName>
    </submittedName>
</protein>
<name>A0A1G9MTY9_9BACT</name>
<evidence type="ECO:0000313" key="1">
    <source>
        <dbReference type="EMBL" id="SDL77679.1"/>
    </source>
</evidence>
<proteinExistence type="predicted"/>
<dbReference type="OrthoDB" id="983092at2"/>
<dbReference type="Proteomes" id="UP000198510">
    <property type="component" value="Unassembled WGS sequence"/>
</dbReference>
<dbReference type="AlphaFoldDB" id="A0A1G9MTY9"/>
<gene>
    <name evidence="1" type="ORF">SAMN05421823_10886</name>
</gene>
<organism evidence="1 2">
    <name type="scientific">Catalinimonas alkaloidigena</name>
    <dbReference type="NCBI Taxonomy" id="1075417"/>
    <lineage>
        <taxon>Bacteria</taxon>
        <taxon>Pseudomonadati</taxon>
        <taxon>Bacteroidota</taxon>
        <taxon>Cytophagia</taxon>
        <taxon>Cytophagales</taxon>
        <taxon>Catalimonadaceae</taxon>
        <taxon>Catalinimonas</taxon>
    </lineage>
</organism>
<accession>A0A1G9MTY9</accession>
<sequence length="86" mass="9726">MFGLFRKKPDSSKPAPQMADINGIPLAEGDFVESLRYDLGKCRLLKTDKGFVYESLENGRQVSWLQMIDASTDQQKVKKLLPQNGH</sequence>